<dbReference type="AlphaFoldDB" id="A0A369TCB1"/>
<dbReference type="PANTHER" id="PTHR11709">
    <property type="entry name" value="MULTI-COPPER OXIDASE"/>
    <property type="match status" value="1"/>
</dbReference>
<keyword evidence="3" id="KW-0186">Copper</keyword>
<name>A0A369TCB1_9PROT</name>
<accession>A0A369TCB1</accession>
<dbReference type="GO" id="GO:0016491">
    <property type="term" value="F:oxidoreductase activity"/>
    <property type="evidence" value="ECO:0007669"/>
    <property type="project" value="UniProtKB-KW"/>
</dbReference>
<feature type="domain" description="Plastocyanin-like" evidence="7">
    <location>
        <begin position="64"/>
        <end position="173"/>
    </location>
</feature>
<dbReference type="InterPro" id="IPR033138">
    <property type="entry name" value="Cu_oxidase_CS"/>
</dbReference>
<dbReference type="PROSITE" id="PS51318">
    <property type="entry name" value="TAT"/>
    <property type="match status" value="1"/>
</dbReference>
<dbReference type="Proteomes" id="UP000253941">
    <property type="component" value="Unassembled WGS sequence"/>
</dbReference>
<proteinExistence type="predicted"/>
<evidence type="ECO:0000313" key="9">
    <source>
        <dbReference type="Proteomes" id="UP000253941"/>
    </source>
</evidence>
<dbReference type="InterPro" id="IPR011707">
    <property type="entry name" value="Cu-oxidase-like_N"/>
</dbReference>
<keyword evidence="2" id="KW-0560">Oxidoreductase</keyword>
<evidence type="ECO:0000256" key="1">
    <source>
        <dbReference type="ARBA" id="ARBA00022723"/>
    </source>
</evidence>
<dbReference type="InterPro" id="IPR034282">
    <property type="entry name" value="CuRO_2_CopA"/>
</dbReference>
<evidence type="ECO:0000259" key="7">
    <source>
        <dbReference type="Pfam" id="PF07732"/>
    </source>
</evidence>
<dbReference type="PANTHER" id="PTHR11709:SF394">
    <property type="entry name" value="FI03373P-RELATED"/>
    <property type="match status" value="1"/>
</dbReference>
<feature type="domain" description="Plastocyanin-like" evidence="5">
    <location>
        <begin position="183"/>
        <end position="346"/>
    </location>
</feature>
<dbReference type="CDD" id="cd13848">
    <property type="entry name" value="CuRO_1_CopA"/>
    <property type="match status" value="1"/>
</dbReference>
<comment type="caution">
    <text evidence="8">The sequence shown here is derived from an EMBL/GenBank/DDBJ whole genome shotgun (WGS) entry which is preliminary data.</text>
</comment>
<dbReference type="InterPro" id="IPR001117">
    <property type="entry name" value="Cu-oxidase_2nd"/>
</dbReference>
<dbReference type="Pfam" id="PF07731">
    <property type="entry name" value="Cu-oxidase_2"/>
    <property type="match status" value="1"/>
</dbReference>
<dbReference type="InterPro" id="IPR006311">
    <property type="entry name" value="TAT_signal"/>
</dbReference>
<dbReference type="SUPFAM" id="SSF49503">
    <property type="entry name" value="Cupredoxins"/>
    <property type="match status" value="3"/>
</dbReference>
<dbReference type="Pfam" id="PF00394">
    <property type="entry name" value="Cu-oxidase"/>
    <property type="match status" value="1"/>
</dbReference>
<evidence type="ECO:0000313" key="8">
    <source>
        <dbReference type="EMBL" id="RDD62045.1"/>
    </source>
</evidence>
<dbReference type="InterPro" id="IPR006376">
    <property type="entry name" value="Cu-R_CopA"/>
</dbReference>
<dbReference type="EMBL" id="QPMH01000007">
    <property type="protein sequence ID" value="RDD62045.1"/>
    <property type="molecule type" value="Genomic_DNA"/>
</dbReference>
<dbReference type="Gene3D" id="2.60.40.420">
    <property type="entry name" value="Cupredoxins - blue copper proteins"/>
    <property type="match status" value="3"/>
</dbReference>
<evidence type="ECO:0000256" key="4">
    <source>
        <dbReference type="SAM" id="MobiDB-lite"/>
    </source>
</evidence>
<dbReference type="NCBIfam" id="TIGR01480">
    <property type="entry name" value="copper_res_A"/>
    <property type="match status" value="1"/>
</dbReference>
<dbReference type="InterPro" id="IPR011706">
    <property type="entry name" value="Cu-oxidase_C"/>
</dbReference>
<evidence type="ECO:0000256" key="3">
    <source>
        <dbReference type="ARBA" id="ARBA00023008"/>
    </source>
</evidence>
<reference evidence="8 9" key="1">
    <citation type="submission" date="2018-07" db="EMBL/GenBank/DDBJ databases">
        <title>Venubactetium sediminum gen. nov., sp. nov., isolated from a marine solar saltern.</title>
        <authorList>
            <person name="Wang S."/>
        </authorList>
    </citation>
    <scope>NUCLEOTIDE SEQUENCE [LARGE SCALE GENOMIC DNA]</scope>
    <source>
        <strain evidence="8 9">WD2A32</strain>
    </source>
</reference>
<dbReference type="InterPro" id="IPR002355">
    <property type="entry name" value="Cu_oxidase_Cu_BS"/>
</dbReference>
<dbReference type="PROSITE" id="PS00079">
    <property type="entry name" value="MULTICOPPER_OXIDASE1"/>
    <property type="match status" value="1"/>
</dbReference>
<dbReference type="InterPro" id="IPR008972">
    <property type="entry name" value="Cupredoxin"/>
</dbReference>
<dbReference type="Pfam" id="PF07732">
    <property type="entry name" value="Cu-oxidase_3"/>
    <property type="match status" value="1"/>
</dbReference>
<dbReference type="RefSeq" id="WP_114581943.1">
    <property type="nucleotide sequence ID" value="NZ_QPMH01000007.1"/>
</dbReference>
<dbReference type="InterPro" id="IPR034284">
    <property type="entry name" value="CuRO_1_CopA"/>
</dbReference>
<evidence type="ECO:0000259" key="5">
    <source>
        <dbReference type="Pfam" id="PF00394"/>
    </source>
</evidence>
<keyword evidence="9" id="KW-1185">Reference proteome</keyword>
<gene>
    <name evidence="8" type="ORF">DRB17_09400</name>
</gene>
<dbReference type="InterPro" id="IPR045087">
    <property type="entry name" value="Cu-oxidase_fam"/>
</dbReference>
<feature type="region of interest" description="Disordered" evidence="4">
    <location>
        <begin position="398"/>
        <end position="422"/>
    </location>
</feature>
<feature type="domain" description="Plastocyanin-like" evidence="6">
    <location>
        <begin position="477"/>
        <end position="596"/>
    </location>
</feature>
<dbReference type="GO" id="GO:0042597">
    <property type="term" value="C:periplasmic space"/>
    <property type="evidence" value="ECO:0007669"/>
    <property type="project" value="InterPro"/>
</dbReference>
<evidence type="ECO:0000259" key="6">
    <source>
        <dbReference type="Pfam" id="PF07731"/>
    </source>
</evidence>
<evidence type="ECO:0000256" key="2">
    <source>
        <dbReference type="ARBA" id="ARBA00023002"/>
    </source>
</evidence>
<sequence>MDISDSWSWRGLTRRRLLECAGSIAGLTALQSVMPGMAGAATALPVAPVKREGDADVIELTIARTEMEVARRAARPITINGTVPGPVVRLREGRDAVIRVTNHLDEPTSIHWHGILLPFRMDGVPGVSFPGIAPGETFTYRYPVRQSGTYWYHSHSGLQEQLGHYGALVVEPADAEPFTYDRDYVVVLSDWTFEDPDSVFRNLKVAEGYYNYQKRTVGDFFGDVREMGVGPALDKLAMWGRMRMSPRDLLDVTGSTYTYLANGFSPEANWTGFFRAGERVRLRFINASAMTYFDVQVPRLEMTVVQADGQNVEPVVTDEFRIGVAETYDVIVTPTDSRAYTIFAEAMDRSGFARATLAPREGMAGPVPERRPVPERGMAAMGMSMEMGGDMAGDMKQDKAMSGHAGMNHDSGGSSPMEMGTGGPVSHGPNDHGPGAAMVARNPRSRLDDPGVGLENAGHRVLTYAQLRSRAPWPDRRPPARDLELHLTGNMERYMWSFDGKKFSEVDGPIIFRHGERLRLTLVNDTMMDHPIHLHGMWMELDTGAGPLKPRKHTISVKPGEQISAEITADAPGDWAFHCHLLYHMKAGMFRVVSVTA</sequence>
<dbReference type="CDD" id="cd13896">
    <property type="entry name" value="CuRO_3_CopA"/>
    <property type="match status" value="1"/>
</dbReference>
<dbReference type="GO" id="GO:0005507">
    <property type="term" value="F:copper ion binding"/>
    <property type="evidence" value="ECO:0007669"/>
    <property type="project" value="InterPro"/>
</dbReference>
<keyword evidence="1" id="KW-0479">Metal-binding</keyword>
<dbReference type="PROSITE" id="PS00080">
    <property type="entry name" value="MULTICOPPER_OXIDASE2"/>
    <property type="match status" value="1"/>
</dbReference>
<dbReference type="InterPro" id="IPR034279">
    <property type="entry name" value="CuRO_3_CopA"/>
</dbReference>
<protein>
    <submittedName>
        <fullName evidence="8">Copper resistance system multicopper oxidase</fullName>
    </submittedName>
</protein>
<organism evidence="8 9">
    <name type="scientific">Ferruginivarius sediminum</name>
    <dbReference type="NCBI Taxonomy" id="2661937"/>
    <lineage>
        <taxon>Bacteria</taxon>
        <taxon>Pseudomonadati</taxon>
        <taxon>Pseudomonadota</taxon>
        <taxon>Alphaproteobacteria</taxon>
        <taxon>Rhodospirillales</taxon>
        <taxon>Rhodospirillaceae</taxon>
        <taxon>Ferruginivarius</taxon>
    </lineage>
</organism>
<dbReference type="CDD" id="cd13874">
    <property type="entry name" value="CuRO_2_CopA"/>
    <property type="match status" value="1"/>
</dbReference>